<dbReference type="PATRIC" id="fig|1268837.3.peg.1772"/>
<evidence type="ECO:0000256" key="4">
    <source>
        <dbReference type="ARBA" id="ARBA00022679"/>
    </source>
</evidence>
<dbReference type="EC" id="2.1.1.72" evidence="2"/>
<dbReference type="Gene3D" id="3.40.50.150">
    <property type="entry name" value="Vaccinia Virus protein VP39"/>
    <property type="match status" value="1"/>
</dbReference>
<evidence type="ECO:0000313" key="10">
    <source>
        <dbReference type="Proteomes" id="UP000033736"/>
    </source>
</evidence>
<protein>
    <recommendedName>
        <fullName evidence="2">site-specific DNA-methyltransferase (adenine-specific)</fullName>
        <ecNumber evidence="2">2.1.1.72</ecNumber>
    </recommendedName>
</protein>
<gene>
    <name evidence="9" type="ORF">RAT170B_1541</name>
</gene>
<accession>A0A0F3RFP9</accession>
<evidence type="ECO:0000313" key="9">
    <source>
        <dbReference type="EMBL" id="KJW04014.1"/>
    </source>
</evidence>
<dbReference type="InterPro" id="IPR029063">
    <property type="entry name" value="SAM-dependent_MTases_sf"/>
</dbReference>
<dbReference type="EMBL" id="LAOQ01000007">
    <property type="protein sequence ID" value="KJW04014.1"/>
    <property type="molecule type" value="Genomic_DNA"/>
</dbReference>
<evidence type="ECO:0000259" key="8">
    <source>
        <dbReference type="Pfam" id="PF02384"/>
    </source>
</evidence>
<keyword evidence="6" id="KW-0680">Restriction system</keyword>
<comment type="caution">
    <text evidence="9">The sequence shown here is derived from an EMBL/GenBank/DDBJ whole genome shotgun (WGS) entry which is preliminary data.</text>
</comment>
<comment type="similarity">
    <text evidence="1">Belongs to the N(4)/N(6)-methyltransferase family.</text>
</comment>
<dbReference type="SUPFAM" id="SSF53335">
    <property type="entry name" value="S-adenosyl-L-methionine-dependent methyltransferases"/>
    <property type="match status" value="1"/>
</dbReference>
<evidence type="ECO:0000256" key="5">
    <source>
        <dbReference type="ARBA" id="ARBA00022691"/>
    </source>
</evidence>
<keyword evidence="3 9" id="KW-0489">Methyltransferase</keyword>
<dbReference type="GO" id="GO:0008170">
    <property type="term" value="F:N-methyltransferase activity"/>
    <property type="evidence" value="ECO:0007669"/>
    <property type="project" value="InterPro"/>
</dbReference>
<comment type="catalytic activity">
    <reaction evidence="7">
        <text>a 2'-deoxyadenosine in DNA + S-adenosyl-L-methionine = an N(6)-methyl-2'-deoxyadenosine in DNA + S-adenosyl-L-homocysteine + H(+)</text>
        <dbReference type="Rhea" id="RHEA:15197"/>
        <dbReference type="Rhea" id="RHEA-COMP:12418"/>
        <dbReference type="Rhea" id="RHEA-COMP:12419"/>
        <dbReference type="ChEBI" id="CHEBI:15378"/>
        <dbReference type="ChEBI" id="CHEBI:57856"/>
        <dbReference type="ChEBI" id="CHEBI:59789"/>
        <dbReference type="ChEBI" id="CHEBI:90615"/>
        <dbReference type="ChEBI" id="CHEBI:90616"/>
        <dbReference type="EC" id="2.1.1.72"/>
    </reaction>
</comment>
<dbReference type="InterPro" id="IPR003356">
    <property type="entry name" value="DNA_methylase_A-5"/>
</dbReference>
<keyword evidence="10" id="KW-1185">Reference proteome</keyword>
<dbReference type="InterPro" id="IPR002052">
    <property type="entry name" value="DNA_methylase_N6_adenine_CS"/>
</dbReference>
<keyword evidence="5" id="KW-0949">S-adenosyl-L-methionine</keyword>
<evidence type="ECO:0000256" key="1">
    <source>
        <dbReference type="ARBA" id="ARBA00006594"/>
    </source>
</evidence>
<dbReference type="PANTHER" id="PTHR42933:SF3">
    <property type="entry name" value="TYPE I RESTRICTION ENZYME MJAVIII METHYLASE SUBUNIT"/>
    <property type="match status" value="1"/>
</dbReference>
<reference evidence="9 10" key="1">
    <citation type="submission" date="2015-01" db="EMBL/GenBank/DDBJ databases">
        <title>Genome Sequencing of Rickettsiales /home/snadendla/prok_pipe/test/illegal_ec_num.txt.</title>
        <authorList>
            <person name="Daugherty S.C."/>
            <person name="Su Q."/>
            <person name="Abolude K."/>
            <person name="Beier-Sexton M."/>
            <person name="Carlyon J.A."/>
            <person name="Carter R."/>
            <person name="Day N.P."/>
            <person name="Dumler S.J."/>
            <person name="Dyachenko V."/>
            <person name="Godinez A."/>
            <person name="Kurtti T.J."/>
            <person name="Lichay M."/>
            <person name="Mullins K.E."/>
            <person name="Ott S."/>
            <person name="Pappas-Brown V."/>
            <person name="Paris D.H."/>
            <person name="Patel P."/>
            <person name="Richards A.L."/>
            <person name="Sadzewicz L."/>
            <person name="Sears K."/>
            <person name="Seidman D."/>
            <person name="Sengamalay N."/>
            <person name="Stenos J."/>
            <person name="Tallon L.J."/>
            <person name="Vincent G."/>
            <person name="Fraser C.M."/>
            <person name="Munderloh U."/>
            <person name="Dunning-Hotopp J.C."/>
        </authorList>
    </citation>
    <scope>NUCLEOTIDE SEQUENCE [LARGE SCALE GENOMIC DNA]</scope>
    <source>
        <strain evidence="9 10">T170-B</strain>
    </source>
</reference>
<dbReference type="Pfam" id="PF02384">
    <property type="entry name" value="N6_Mtase"/>
    <property type="match status" value="1"/>
</dbReference>
<dbReference type="InterPro" id="IPR051537">
    <property type="entry name" value="DNA_Adenine_Mtase"/>
</dbReference>
<evidence type="ECO:0000256" key="3">
    <source>
        <dbReference type="ARBA" id="ARBA00022603"/>
    </source>
</evidence>
<dbReference type="GO" id="GO:0032259">
    <property type="term" value="P:methylation"/>
    <property type="evidence" value="ECO:0007669"/>
    <property type="project" value="UniProtKB-KW"/>
</dbReference>
<organism evidence="9 10">
    <name type="scientific">Rickettsia argasii T170-B</name>
    <dbReference type="NCBI Taxonomy" id="1268837"/>
    <lineage>
        <taxon>Bacteria</taxon>
        <taxon>Pseudomonadati</taxon>
        <taxon>Pseudomonadota</taxon>
        <taxon>Alphaproteobacteria</taxon>
        <taxon>Rickettsiales</taxon>
        <taxon>Rickettsiaceae</taxon>
        <taxon>Rickettsieae</taxon>
        <taxon>Rickettsia</taxon>
        <taxon>spotted fever group</taxon>
    </lineage>
</organism>
<sequence>MQAQKPENFILLLPYQLYLPSLLLRSPAIQFVIRLVAPGSLLIRAAKEVEDDNYALYGQEMTNTTWELAQINMFLHAEGGAHIYWGDTLNHPALLENDKIMEFDIVVANPPFSLEKWGHENTANDEYNHFERGIPPKSKGDYAFILHMIKTTKPRSGRAAIVVPHCVLLRGGSEVLIRQSLIEDNLLYAVIGLPANLFTSTSIPVVILVFDRSREEKGENEQRKDILFIDASGFFNAGKGQNFLEDEHINKIVDTYKNRKIIEKYSHRANIEEIRENKYNLNIPRYIDTYENEEEVNIAELQQ</sequence>
<name>A0A0F3RFP9_9RICK</name>
<dbReference type="AlphaFoldDB" id="A0A0F3RFP9"/>
<evidence type="ECO:0000256" key="7">
    <source>
        <dbReference type="ARBA" id="ARBA00047942"/>
    </source>
</evidence>
<dbReference type="GO" id="GO:0009307">
    <property type="term" value="P:DNA restriction-modification system"/>
    <property type="evidence" value="ECO:0007669"/>
    <property type="project" value="UniProtKB-KW"/>
</dbReference>
<dbReference type="GO" id="GO:0009007">
    <property type="term" value="F:site-specific DNA-methyltransferase (adenine-specific) activity"/>
    <property type="evidence" value="ECO:0007669"/>
    <property type="project" value="UniProtKB-EC"/>
</dbReference>
<dbReference type="Proteomes" id="UP000033736">
    <property type="component" value="Unassembled WGS sequence"/>
</dbReference>
<evidence type="ECO:0000256" key="2">
    <source>
        <dbReference type="ARBA" id="ARBA00011900"/>
    </source>
</evidence>
<dbReference type="GO" id="GO:0003677">
    <property type="term" value="F:DNA binding"/>
    <property type="evidence" value="ECO:0007669"/>
    <property type="project" value="InterPro"/>
</dbReference>
<evidence type="ECO:0000256" key="6">
    <source>
        <dbReference type="ARBA" id="ARBA00022747"/>
    </source>
</evidence>
<dbReference type="PANTHER" id="PTHR42933">
    <property type="entry name" value="SLR6095 PROTEIN"/>
    <property type="match status" value="1"/>
</dbReference>
<keyword evidence="4" id="KW-0808">Transferase</keyword>
<feature type="domain" description="DNA methylase adenine-specific" evidence="8">
    <location>
        <begin position="37"/>
        <end position="294"/>
    </location>
</feature>
<dbReference type="PROSITE" id="PS00092">
    <property type="entry name" value="N6_MTASE"/>
    <property type="match status" value="1"/>
</dbReference>
<proteinExistence type="inferred from homology"/>